<evidence type="ECO:0000313" key="2">
    <source>
        <dbReference type="Proteomes" id="UP000442535"/>
    </source>
</evidence>
<dbReference type="RefSeq" id="WP_154545599.1">
    <property type="nucleotide sequence ID" value="NZ_VUMY01000014.1"/>
</dbReference>
<organism evidence="1 2">
    <name type="scientific">Mobiluncus porci</name>
    <dbReference type="NCBI Taxonomy" id="2652278"/>
    <lineage>
        <taxon>Bacteria</taxon>
        <taxon>Bacillati</taxon>
        <taxon>Actinomycetota</taxon>
        <taxon>Actinomycetes</taxon>
        <taxon>Actinomycetales</taxon>
        <taxon>Actinomycetaceae</taxon>
        <taxon>Mobiluncus</taxon>
    </lineage>
</organism>
<evidence type="ECO:0000313" key="1">
    <source>
        <dbReference type="EMBL" id="MST50199.1"/>
    </source>
</evidence>
<name>A0A7K0K431_9ACTO</name>
<proteinExistence type="predicted"/>
<dbReference type="AlphaFoldDB" id="A0A7K0K431"/>
<dbReference type="Proteomes" id="UP000442535">
    <property type="component" value="Unassembled WGS sequence"/>
</dbReference>
<accession>A0A7K0K431</accession>
<dbReference type="EMBL" id="VUMY01000014">
    <property type="protein sequence ID" value="MST50199.1"/>
    <property type="molecule type" value="Genomic_DNA"/>
</dbReference>
<comment type="caution">
    <text evidence="1">The sequence shown here is derived from an EMBL/GenBank/DDBJ whole genome shotgun (WGS) entry which is preliminary data.</text>
</comment>
<gene>
    <name evidence="1" type="ORF">FYJ63_08130</name>
</gene>
<keyword evidence="2" id="KW-1185">Reference proteome</keyword>
<protein>
    <submittedName>
        <fullName evidence="1">Uncharacterized protein</fullName>
    </submittedName>
</protein>
<sequence>MKYFKDFPRNYPNPAAYSFELAKPHILKEVNIENTRLGAEVLQAVDAWLYGSRTSGTLVTEIEDMEAYQKHTDLRFNRADEHYCLVQSERLAGAPAGALDLVYVEPHQGEANHNKWFTDEIELEDFLIPDFEMNRLKMISSKGRTALRLRLKDTYWPIPVRRVIRVNLYPWHRNEPTWSTHDSRGRPSPITCCSSTGCSRNLRG</sequence>
<reference evidence="1 2" key="1">
    <citation type="submission" date="2019-08" db="EMBL/GenBank/DDBJ databases">
        <title>In-depth cultivation of the pig gut microbiome towards novel bacterial diversity and tailored functional studies.</title>
        <authorList>
            <person name="Wylensek D."/>
            <person name="Hitch T.C.A."/>
            <person name="Clavel T."/>
        </authorList>
    </citation>
    <scope>NUCLEOTIDE SEQUENCE [LARGE SCALE GENOMIC DNA]</scope>
    <source>
        <strain evidence="1 2">RF-GAM-744-WT-7</strain>
    </source>
</reference>